<protein>
    <submittedName>
        <fullName evidence="3">CBS domain-containing protein</fullName>
    </submittedName>
</protein>
<name>A0ABW7MUX0_9FLAO</name>
<accession>A0ABW7MUX0</accession>
<dbReference type="Gene3D" id="3.10.580.10">
    <property type="entry name" value="CBS-domain"/>
    <property type="match status" value="1"/>
</dbReference>
<feature type="domain" description="CBS" evidence="2">
    <location>
        <begin position="507"/>
        <end position="566"/>
    </location>
</feature>
<dbReference type="Pfam" id="PF04107">
    <property type="entry name" value="GCS2"/>
    <property type="match status" value="1"/>
</dbReference>
<dbReference type="Pfam" id="PF00571">
    <property type="entry name" value="CBS"/>
    <property type="match status" value="2"/>
</dbReference>
<evidence type="ECO:0000259" key="2">
    <source>
        <dbReference type="PROSITE" id="PS51371"/>
    </source>
</evidence>
<dbReference type="SUPFAM" id="SSF54631">
    <property type="entry name" value="CBS-domain pair"/>
    <property type="match status" value="1"/>
</dbReference>
<dbReference type="PANTHER" id="PTHR36510:SF3">
    <property type="entry name" value="CONSERVED PROTEIN"/>
    <property type="match status" value="1"/>
</dbReference>
<dbReference type="PANTHER" id="PTHR36510">
    <property type="entry name" value="GLUTAMATE--CYSTEINE LIGASE 2-RELATED"/>
    <property type="match status" value="1"/>
</dbReference>
<feature type="domain" description="CBS" evidence="2">
    <location>
        <begin position="571"/>
        <end position="617"/>
    </location>
</feature>
<dbReference type="InterPro" id="IPR050141">
    <property type="entry name" value="GCL_type2/YbdK_subfam"/>
</dbReference>
<dbReference type="RefSeq" id="WP_344738999.1">
    <property type="nucleotide sequence ID" value="NZ_BAABAY010000001.1"/>
</dbReference>
<gene>
    <name evidence="3" type="ORF">V8G58_01685</name>
</gene>
<dbReference type="Proteomes" id="UP001610100">
    <property type="component" value="Unassembled WGS sequence"/>
</dbReference>
<keyword evidence="1" id="KW-0129">CBS domain</keyword>
<dbReference type="SMART" id="SM00116">
    <property type="entry name" value="CBS"/>
    <property type="match status" value="2"/>
</dbReference>
<dbReference type="InterPro" id="IPR014746">
    <property type="entry name" value="Gln_synth/guanido_kin_cat_dom"/>
</dbReference>
<keyword evidence="4" id="KW-1185">Reference proteome</keyword>
<reference evidence="3 4" key="1">
    <citation type="submission" date="2024-02" db="EMBL/GenBank/DDBJ databases">
        <title>A Gaetbulibacter species isolated from tidal flats and genomic insights of their niches.</title>
        <authorList>
            <person name="Ye Y."/>
        </authorList>
    </citation>
    <scope>NUCLEOTIDE SEQUENCE [LARGE SCALE GENOMIC DNA]</scope>
    <source>
        <strain evidence="3 4">KYW382</strain>
    </source>
</reference>
<dbReference type="InterPro" id="IPR046342">
    <property type="entry name" value="CBS_dom_sf"/>
</dbReference>
<dbReference type="EMBL" id="JBAWKB010000001">
    <property type="protein sequence ID" value="MFH6770628.1"/>
    <property type="molecule type" value="Genomic_DNA"/>
</dbReference>
<evidence type="ECO:0000313" key="3">
    <source>
        <dbReference type="EMBL" id="MFH6770628.1"/>
    </source>
</evidence>
<organism evidence="3 4">
    <name type="scientific">Gaetbulibacter aestuarii</name>
    <dbReference type="NCBI Taxonomy" id="1502358"/>
    <lineage>
        <taxon>Bacteria</taxon>
        <taxon>Pseudomonadati</taxon>
        <taxon>Bacteroidota</taxon>
        <taxon>Flavobacteriia</taxon>
        <taxon>Flavobacteriales</taxon>
        <taxon>Flavobacteriaceae</taxon>
        <taxon>Gaetbulibacter</taxon>
    </lineage>
</organism>
<dbReference type="InterPro" id="IPR000644">
    <property type="entry name" value="CBS_dom"/>
</dbReference>
<proteinExistence type="predicted"/>
<sequence>MGQTQVTRLKTKKDRANYIHHLLNDLKALDQMIENDMIESGSLRIGAEQELVIVNEQFLPDSSSESLLTAINDPHFTTEIGNFNLEINLDPIALEKDSFSKMHDQLNRFLEKAKKVAASKNLHLVLTGILPSLSVDKVTTENLTNAPRYNLLNKALKQYRPQGFDVHIKGVDEVNLKYDSVMLEGCNTSFQMHLQLNPKTFVDDYNWAQAIAGPVLSICVNSPILFGKELWKETRIALFTQSVDTRINSFLLNEKQSRVSFGNDWQTGSVSDIFKDNISRFRSFLSTNFITDSTEMLAHGEIPKLKALSIQNSTVYPWNRVCYGVLNGRPNLRIENRYIPSGPTPTDEIANLAFWVGLMLGRPKTYKQIHEKWDFKDVKTNFFNAARYGMATQFYWDGKYVPSDQLILHELLPMAYKGLKKAGIAVSDIDYYLNIIKHRAEDHTGAEWLIRNYRRLLKSHKRYDAMQILTAKMYEKQEKGYPVSVWSAVNHPDESPFKDTRVVKHIMSYDIFSVSKKDSVKLVLNIMLWKNIHHMPVIDKDRNLVGLLTWSDIKTYTKQPFNQNDSVGDLMKTKLITTEEQVPIKEAEALMKKHRIGCLPVMKKNKLVGLITLNDLK</sequence>
<dbReference type="InterPro" id="IPR006336">
    <property type="entry name" value="GCS2"/>
</dbReference>
<evidence type="ECO:0000256" key="1">
    <source>
        <dbReference type="PROSITE-ProRule" id="PRU00703"/>
    </source>
</evidence>
<dbReference type="SUPFAM" id="SSF55931">
    <property type="entry name" value="Glutamine synthetase/guanido kinase"/>
    <property type="match status" value="1"/>
</dbReference>
<dbReference type="Gene3D" id="3.30.590.20">
    <property type="match status" value="1"/>
</dbReference>
<evidence type="ECO:0000313" key="4">
    <source>
        <dbReference type="Proteomes" id="UP001610100"/>
    </source>
</evidence>
<comment type="caution">
    <text evidence="3">The sequence shown here is derived from an EMBL/GenBank/DDBJ whole genome shotgun (WGS) entry which is preliminary data.</text>
</comment>
<dbReference type="PROSITE" id="PS51371">
    <property type="entry name" value="CBS"/>
    <property type="match status" value="2"/>
</dbReference>